<evidence type="ECO:0000313" key="17">
    <source>
        <dbReference type="Proteomes" id="UP001145742"/>
    </source>
</evidence>
<evidence type="ECO:0000259" key="13">
    <source>
        <dbReference type="PROSITE" id="PS50002"/>
    </source>
</evidence>
<feature type="region of interest" description="Disordered" evidence="11">
    <location>
        <begin position="248"/>
        <end position="280"/>
    </location>
</feature>
<dbReference type="PANTHER" id="PTHR45813">
    <property type="entry name" value="IG-LIKE DOMAIN-CONTAINING PROTEIN"/>
    <property type="match status" value="1"/>
</dbReference>
<feature type="compositionally biased region" description="Basic and acidic residues" evidence="11">
    <location>
        <begin position="549"/>
        <end position="572"/>
    </location>
</feature>
<evidence type="ECO:0000256" key="9">
    <source>
        <dbReference type="PROSITE-ProRule" id="PRU00192"/>
    </source>
</evidence>
<keyword evidence="7" id="KW-1015">Disulfide bond</keyword>
<feature type="compositionally biased region" description="Basic and acidic residues" evidence="11">
    <location>
        <begin position="391"/>
        <end position="414"/>
    </location>
</feature>
<evidence type="ECO:0000256" key="1">
    <source>
        <dbReference type="ARBA" id="ARBA00004141"/>
    </source>
</evidence>
<sequence>MGCWSEAETDALKQLYRIHLAKIMDYIVEYDYVAVHDDELTIRVGEIIRNVKKLEEEGWLEGELNGRRGMFPDNFVKEVKKDVEPKDDAVPLRREKSGNVASLVQRMSSYGLPAGGFQPHPPSKGFKKRSKKRQCKVLFEYIPQNEDELELKLGDVIDINDEVEEGWWSGTLNGRAGLFPSNFVKELESTDDGETQDALDDTEPVFNSPTSPVTSPGNGGEPACGPAQPKKIRGVGFGDIFKEGSVKLKTRLSSSESEEKKQDKPLPTHPPGSKLIHFPSITKAENSPEVIKSEAESKPKVSQLSQVLNYPCVLNFGVTYLVLLIVAHTNCDPLGLDTGEPGWWKGELNGKEGVFPDNFAVQIQECDKDFPKPKKPPPPVKSPAPRPELPTGEKKFPSLRPEEKDEKGALDQKPLKPQAPQVPPKKPIPPSKTNSLLRAGLLHPKRPEKPGLPSPAPKTNGEVVSLRPKSEVEPVAKPKLDSEPLPLRPKSVEVDSLVVKSSKESDLLSFDDVIATSDNLSHPTANRPKMPGRRLPSRFNSSPASQNESPEKNLKVLKEEESAKPKPVETKKPSAFSPITTSSQRPSSVILDFLPGDIQLKGETDDEKISVEELRTQINDLVGLIDALKKEHGRELEKLKKDLEEEKLLRINLEVLGRESKTGNEQDGCINLIPCQDNGAICIQPCSPSFRGETSFVCEDRKWQMLSDACANLDVQSLFQRIFESELPCSGGHGVAGEHLPFVGGKPGHGKPGDGPKHFGADERGNSSCQADFSCIIPDILSSPAIPGNIADIVDLLKKISLLLSENVTRAKMQSYNRIANHILNSSIISNWAFVKDRNAGSELLDSVNLFAGKLLLRNGSESIQEPFIATKGYSIHRNTSGTSFDFSMEFNNTGNITGHMVIPEEELLKLPRTSKAVSIAFPTLGAVMQSTGLDPEFVNGMVLSMSLPEELQRVLLTFEKVNKLEHVEAQCVGWHSAERRWDSSACRTQSDTVSSVVCVCTHQRRTYRSFSILMSPTTLRSAVLDYITRVGLGLSIFSLVLCLIIEAVVWHHVTKTEITYMRHFCLVNIAASLLVADVLFILAAIVHNAALNYKLCVAATFFLHFFYLALFFWMFTLGLLILYGLLLIFFKMTRSVFLAAAFLIGYGCPLVISILTVAITEPKNGYLRSGACWLNWCETKALLAFVVPALSIIVVNLVVVVVVVLKTGRSSVGEGCKSQDLSSMIRISKNVALLTPLLGLTWGFGLATIVDSRSLAFHITFALLNAFQGFFILLFGTLLDRKTREALRINYLSSRQKWGLEKGGHNQYQIDTDVQEVPPEFEEELYCAESEHWNRDQAGCGVSLTGDIPEPFGHNPVPCALDNPA</sequence>
<feature type="compositionally biased region" description="Polar residues" evidence="11">
    <location>
        <begin position="538"/>
        <end position="548"/>
    </location>
</feature>
<evidence type="ECO:0000256" key="8">
    <source>
        <dbReference type="ARBA" id="ARBA00023180"/>
    </source>
</evidence>
<evidence type="ECO:0000259" key="14">
    <source>
        <dbReference type="PROSITE" id="PS50221"/>
    </source>
</evidence>
<keyword evidence="4 12" id="KW-0812">Transmembrane</keyword>
<dbReference type="Pfam" id="PF14604">
    <property type="entry name" value="SH3_9"/>
    <property type="match status" value="2"/>
</dbReference>
<accession>A0ABQ9DCS9</accession>
<keyword evidence="8" id="KW-0325">Glycoprotein</keyword>
<dbReference type="InterPro" id="IPR057244">
    <property type="entry name" value="GAIN_B"/>
</dbReference>
<feature type="domain" description="SH3" evidence="13">
    <location>
        <begin position="130"/>
        <end position="189"/>
    </location>
</feature>
<evidence type="ECO:0000256" key="6">
    <source>
        <dbReference type="ARBA" id="ARBA00023136"/>
    </source>
</evidence>
<dbReference type="CDD" id="cd15994">
    <property type="entry name" value="7tmB2_GPR111_115"/>
    <property type="match status" value="1"/>
</dbReference>
<feature type="transmembrane region" description="Helical" evidence="12">
    <location>
        <begin position="1031"/>
        <end position="1054"/>
    </location>
</feature>
<dbReference type="PRINTS" id="PR00249">
    <property type="entry name" value="GPCRSECRETIN"/>
</dbReference>
<gene>
    <name evidence="16" type="ORF">WISP_72481</name>
</gene>
<keyword evidence="10" id="KW-0175">Coiled coil</keyword>
<dbReference type="InterPro" id="IPR001452">
    <property type="entry name" value="SH3_domain"/>
</dbReference>
<dbReference type="Pfam" id="PF01825">
    <property type="entry name" value="GPS"/>
    <property type="match status" value="1"/>
</dbReference>
<feature type="transmembrane region" description="Helical" evidence="12">
    <location>
        <begin position="1106"/>
        <end position="1130"/>
    </location>
</feature>
<comment type="similarity">
    <text evidence="2">Belongs to the G-protein coupled receptor 2 family. Adhesion G-protein coupled receptor (ADGR) subfamily.</text>
</comment>
<evidence type="ECO:0000256" key="7">
    <source>
        <dbReference type="ARBA" id="ARBA00023157"/>
    </source>
</evidence>
<dbReference type="PANTHER" id="PTHR45813:SF1">
    <property type="entry name" value="ADHESION G PROTEIN-COUPLED RECEPTOR F4"/>
    <property type="match status" value="1"/>
</dbReference>
<feature type="region of interest" description="Disordered" evidence="11">
    <location>
        <begin position="368"/>
        <end position="494"/>
    </location>
</feature>
<feature type="transmembrane region" description="Helical" evidence="12">
    <location>
        <begin position="1257"/>
        <end position="1280"/>
    </location>
</feature>
<dbReference type="PROSITE" id="PS50002">
    <property type="entry name" value="SH3"/>
    <property type="match status" value="2"/>
</dbReference>
<dbReference type="InterPro" id="IPR017981">
    <property type="entry name" value="GPCR_2-like_7TM"/>
</dbReference>
<evidence type="ECO:0000256" key="5">
    <source>
        <dbReference type="ARBA" id="ARBA00022989"/>
    </source>
</evidence>
<dbReference type="PROSITE" id="PS50261">
    <property type="entry name" value="G_PROTEIN_RECEP_F2_4"/>
    <property type="match status" value="1"/>
</dbReference>
<dbReference type="PROSITE" id="PS50221">
    <property type="entry name" value="GAIN_B"/>
    <property type="match status" value="1"/>
</dbReference>
<dbReference type="Gene3D" id="1.20.1070.10">
    <property type="entry name" value="Rhodopsin 7-helix transmembrane proteins"/>
    <property type="match status" value="1"/>
</dbReference>
<evidence type="ECO:0000313" key="16">
    <source>
        <dbReference type="EMBL" id="KAJ7416334.1"/>
    </source>
</evidence>
<feature type="compositionally biased region" description="Basic and acidic residues" evidence="11">
    <location>
        <begin position="257"/>
        <end position="266"/>
    </location>
</feature>
<dbReference type="SMART" id="SM00326">
    <property type="entry name" value="SH3"/>
    <property type="match status" value="3"/>
</dbReference>
<evidence type="ECO:0000256" key="3">
    <source>
        <dbReference type="ARBA" id="ARBA00022443"/>
    </source>
</evidence>
<name>A0ABQ9DCS9_9PASS</name>
<feature type="compositionally biased region" description="Polar residues" evidence="11">
    <location>
        <begin position="205"/>
        <end position="216"/>
    </location>
</feature>
<reference evidence="16" key="1">
    <citation type="submission" date="2019-10" db="EMBL/GenBank/DDBJ databases">
        <authorList>
            <person name="Soares A.E.R."/>
            <person name="Aleixo A."/>
            <person name="Schneider P."/>
            <person name="Miyaki C.Y."/>
            <person name="Schneider M.P."/>
            <person name="Mello C."/>
            <person name="Vasconcelos A.T.R."/>
        </authorList>
    </citation>
    <scope>NUCLEOTIDE SEQUENCE</scope>
    <source>
        <tissue evidence="16">Muscle</tissue>
    </source>
</reference>
<evidence type="ECO:0008006" key="18">
    <source>
        <dbReference type="Google" id="ProtNLM"/>
    </source>
</evidence>
<dbReference type="InterPro" id="IPR035776">
    <property type="entry name" value="CD2AP_SH_2"/>
</dbReference>
<feature type="compositionally biased region" description="Pro residues" evidence="11">
    <location>
        <begin position="376"/>
        <end position="388"/>
    </location>
</feature>
<dbReference type="EMBL" id="WHWB01033841">
    <property type="protein sequence ID" value="KAJ7416334.1"/>
    <property type="molecule type" value="Genomic_DNA"/>
</dbReference>
<feature type="transmembrane region" description="Helical" evidence="12">
    <location>
        <begin position="1183"/>
        <end position="1206"/>
    </location>
</feature>
<evidence type="ECO:0000256" key="11">
    <source>
        <dbReference type="SAM" id="MobiDB-lite"/>
    </source>
</evidence>
<evidence type="ECO:0000256" key="2">
    <source>
        <dbReference type="ARBA" id="ARBA00007343"/>
    </source>
</evidence>
<dbReference type="Gene3D" id="2.60.220.50">
    <property type="match status" value="1"/>
</dbReference>
<keyword evidence="17" id="KW-1185">Reference proteome</keyword>
<dbReference type="SUPFAM" id="SSF50044">
    <property type="entry name" value="SH3-domain"/>
    <property type="match status" value="3"/>
</dbReference>
<organism evidence="16 17">
    <name type="scientific">Willisornis vidua</name>
    <name type="common">Xingu scale-backed antbird</name>
    <dbReference type="NCBI Taxonomy" id="1566151"/>
    <lineage>
        <taxon>Eukaryota</taxon>
        <taxon>Metazoa</taxon>
        <taxon>Chordata</taxon>
        <taxon>Craniata</taxon>
        <taxon>Vertebrata</taxon>
        <taxon>Euteleostomi</taxon>
        <taxon>Archelosauria</taxon>
        <taxon>Archosauria</taxon>
        <taxon>Dinosauria</taxon>
        <taxon>Saurischia</taxon>
        <taxon>Theropoda</taxon>
        <taxon>Coelurosauria</taxon>
        <taxon>Aves</taxon>
        <taxon>Neognathae</taxon>
        <taxon>Neoaves</taxon>
        <taxon>Telluraves</taxon>
        <taxon>Australaves</taxon>
        <taxon>Passeriformes</taxon>
        <taxon>Thamnophilidae</taxon>
        <taxon>Willisornis</taxon>
    </lineage>
</organism>
<dbReference type="InterPro" id="IPR036028">
    <property type="entry name" value="SH3-like_dom_sf"/>
</dbReference>
<dbReference type="InterPro" id="IPR000203">
    <property type="entry name" value="GPS"/>
</dbReference>
<evidence type="ECO:0000259" key="15">
    <source>
        <dbReference type="PROSITE" id="PS50261"/>
    </source>
</evidence>
<comment type="subcellular location">
    <subcellularLocation>
        <location evidence="1">Membrane</location>
        <topology evidence="1">Multi-pass membrane protein</topology>
    </subcellularLocation>
</comment>
<feature type="coiled-coil region" evidence="10">
    <location>
        <begin position="611"/>
        <end position="656"/>
    </location>
</feature>
<keyword evidence="5 12" id="KW-1133">Transmembrane helix</keyword>
<proteinExistence type="inferred from homology"/>
<feature type="transmembrane region" description="Helical" evidence="12">
    <location>
        <begin position="1137"/>
        <end position="1160"/>
    </location>
</feature>
<dbReference type="Gene3D" id="2.30.30.40">
    <property type="entry name" value="SH3 Domains"/>
    <property type="match status" value="3"/>
</dbReference>
<feature type="compositionally biased region" description="Acidic residues" evidence="11">
    <location>
        <begin position="189"/>
        <end position="203"/>
    </location>
</feature>
<keyword evidence="3 9" id="KW-0728">SH3 domain</keyword>
<feature type="transmembrane region" description="Helical" evidence="12">
    <location>
        <begin position="1066"/>
        <end position="1086"/>
    </location>
</feature>
<feature type="compositionally biased region" description="Basic and acidic residues" evidence="11">
    <location>
        <begin position="468"/>
        <end position="482"/>
    </location>
</feature>
<dbReference type="CDD" id="cd12054">
    <property type="entry name" value="SH3_CD2AP_2"/>
    <property type="match status" value="1"/>
</dbReference>
<dbReference type="InterPro" id="IPR046338">
    <property type="entry name" value="GAIN_dom_sf"/>
</dbReference>
<dbReference type="Pfam" id="PF00002">
    <property type="entry name" value="7tm_2"/>
    <property type="match status" value="1"/>
</dbReference>
<evidence type="ECO:0000256" key="10">
    <source>
        <dbReference type="SAM" id="Coils"/>
    </source>
</evidence>
<feature type="domain" description="GAIN-B" evidence="14">
    <location>
        <begin position="877"/>
        <end position="1021"/>
    </location>
</feature>
<dbReference type="Proteomes" id="UP001145742">
    <property type="component" value="Unassembled WGS sequence"/>
</dbReference>
<feature type="domain" description="G-protein coupled receptors family 2 profile 2" evidence="15">
    <location>
        <begin position="1025"/>
        <end position="1281"/>
    </location>
</feature>
<protein>
    <recommendedName>
        <fullName evidence="18">AGRF4 protein</fullName>
    </recommendedName>
</protein>
<feature type="compositionally biased region" description="Pro residues" evidence="11">
    <location>
        <begin position="420"/>
        <end position="430"/>
    </location>
</feature>
<evidence type="ECO:0000256" key="4">
    <source>
        <dbReference type="ARBA" id="ARBA00022692"/>
    </source>
</evidence>
<feature type="transmembrane region" description="Helical" evidence="12">
    <location>
        <begin position="1232"/>
        <end position="1251"/>
    </location>
</feature>
<dbReference type="InterPro" id="IPR000832">
    <property type="entry name" value="GPCR_2_secretin-like"/>
</dbReference>
<evidence type="ECO:0000256" key="12">
    <source>
        <dbReference type="SAM" id="Phobius"/>
    </source>
</evidence>
<comment type="caution">
    <text evidence="16">The sequence shown here is derived from an EMBL/GenBank/DDBJ whole genome shotgun (WGS) entry which is preliminary data.</text>
</comment>
<feature type="domain" description="SH3" evidence="13">
    <location>
        <begin position="21"/>
        <end position="81"/>
    </location>
</feature>
<feature type="region of interest" description="Disordered" evidence="11">
    <location>
        <begin position="508"/>
        <end position="583"/>
    </location>
</feature>
<feature type="region of interest" description="Disordered" evidence="11">
    <location>
        <begin position="188"/>
        <end position="229"/>
    </location>
</feature>
<dbReference type="InterPro" id="IPR051587">
    <property type="entry name" value="Adhesion_GPCR"/>
</dbReference>
<keyword evidence="6 12" id="KW-0472">Membrane</keyword>